<evidence type="ECO:0000313" key="3">
    <source>
        <dbReference type="Proteomes" id="UP001230807"/>
    </source>
</evidence>
<proteinExistence type="predicted"/>
<dbReference type="GO" id="GO:0016787">
    <property type="term" value="F:hydrolase activity"/>
    <property type="evidence" value="ECO:0007669"/>
    <property type="project" value="UniProtKB-KW"/>
</dbReference>
<dbReference type="PANTHER" id="PTHR11614">
    <property type="entry name" value="PHOSPHOLIPASE-RELATED"/>
    <property type="match status" value="1"/>
</dbReference>
<dbReference type="Proteomes" id="UP001230807">
    <property type="component" value="Unassembled WGS sequence"/>
</dbReference>
<dbReference type="EMBL" id="JASWER010000008">
    <property type="protein sequence ID" value="MDL5377522.1"/>
    <property type="molecule type" value="Genomic_DNA"/>
</dbReference>
<gene>
    <name evidence="2" type="ORF">QR695_10940</name>
</gene>
<evidence type="ECO:0000313" key="2">
    <source>
        <dbReference type="EMBL" id="MDL5377522.1"/>
    </source>
</evidence>
<keyword evidence="3" id="KW-1185">Reference proteome</keyword>
<reference evidence="2 3" key="1">
    <citation type="submission" date="2023-06" db="EMBL/GenBank/DDBJ databases">
        <title>Influencing factors and mechanism of Cr(VI) reduction by facultative anaerobic Exiguobacterium sp. PY14.</title>
        <authorList>
            <person name="Zou L."/>
        </authorList>
    </citation>
    <scope>NUCLEOTIDE SEQUENCE [LARGE SCALE GENOMIC DNA]</scope>
    <source>
        <strain evidence="2 3">PY14</strain>
    </source>
</reference>
<dbReference type="InterPro" id="IPR022742">
    <property type="entry name" value="Hydrolase_4"/>
</dbReference>
<name>A0ABT7MQS3_9BACL</name>
<evidence type="ECO:0000259" key="1">
    <source>
        <dbReference type="Pfam" id="PF12146"/>
    </source>
</evidence>
<dbReference type="SUPFAM" id="SSF53474">
    <property type="entry name" value="alpha/beta-Hydrolases"/>
    <property type="match status" value="1"/>
</dbReference>
<dbReference type="InterPro" id="IPR029058">
    <property type="entry name" value="AB_hydrolase_fold"/>
</dbReference>
<dbReference type="RefSeq" id="WP_082665788.1">
    <property type="nucleotide sequence ID" value="NZ_CP183077.1"/>
</dbReference>
<feature type="domain" description="Serine aminopeptidase S33" evidence="1">
    <location>
        <begin position="23"/>
        <end position="284"/>
    </location>
</feature>
<dbReference type="Pfam" id="PF12146">
    <property type="entry name" value="Hydrolase_4"/>
    <property type="match status" value="1"/>
</dbReference>
<accession>A0ABT7MQS3</accession>
<organism evidence="2 3">
    <name type="scientific">Exiguobacterium mexicanum</name>
    <dbReference type="NCBI Taxonomy" id="340146"/>
    <lineage>
        <taxon>Bacteria</taxon>
        <taxon>Bacillati</taxon>
        <taxon>Bacillota</taxon>
        <taxon>Bacilli</taxon>
        <taxon>Bacillales</taxon>
        <taxon>Bacillales Family XII. Incertae Sedis</taxon>
        <taxon>Exiguobacterium</taxon>
    </lineage>
</organism>
<dbReference type="Gene3D" id="3.40.50.1820">
    <property type="entry name" value="alpha/beta hydrolase"/>
    <property type="match status" value="1"/>
</dbReference>
<keyword evidence="2" id="KW-0378">Hydrolase</keyword>
<sequence length="309" mass="34557">MDVTEHTYADGYRTQLLHVKARQPIGNCFIFHGMLEHHQRYVEFADFLSEIGFNVFLCDLRGAGSLARTQSTYAHLSPHEGFDQMVDDAISLLDHYQDELPTVVLGHSFGSLLARRLGQQLGHRLAGVIAVSPPPHSGLIGRAGLYAIDLAIRFKGSTHESRLFERLLFGRYNLKFLPATTESDWISSVPEEVIAYMNDPDCGGIPTLGYLHEVAKASLDVTSAARIQEHPKTLPILFVVGADDPVVHDGEGLSGIVRKHQAADIELTVLSYDQARHEVLRERQRQDIWTDIGDWMHQTIRIAKRTSIS</sequence>
<protein>
    <submittedName>
        <fullName evidence="2">Alpha/beta fold hydrolase</fullName>
    </submittedName>
</protein>
<comment type="caution">
    <text evidence="2">The sequence shown here is derived from an EMBL/GenBank/DDBJ whole genome shotgun (WGS) entry which is preliminary data.</text>
</comment>
<dbReference type="InterPro" id="IPR051044">
    <property type="entry name" value="MAG_DAG_Lipase"/>
</dbReference>